<evidence type="ECO:0000256" key="1">
    <source>
        <dbReference type="SAM" id="Phobius"/>
    </source>
</evidence>
<evidence type="ECO:0000313" key="3">
    <source>
        <dbReference type="Proteomes" id="UP001165065"/>
    </source>
</evidence>
<reference evidence="3" key="1">
    <citation type="journal article" date="2023" name="Commun. Biol.">
        <title>Genome analysis of Parmales, the sister group of diatoms, reveals the evolutionary specialization of diatoms from phago-mixotrophs to photoautotrophs.</title>
        <authorList>
            <person name="Ban H."/>
            <person name="Sato S."/>
            <person name="Yoshikawa S."/>
            <person name="Yamada K."/>
            <person name="Nakamura Y."/>
            <person name="Ichinomiya M."/>
            <person name="Sato N."/>
            <person name="Blanc-Mathieu R."/>
            <person name="Endo H."/>
            <person name="Kuwata A."/>
            <person name="Ogata H."/>
        </authorList>
    </citation>
    <scope>NUCLEOTIDE SEQUENCE [LARGE SCALE GENOMIC DNA]</scope>
</reference>
<keyword evidence="3" id="KW-1185">Reference proteome</keyword>
<comment type="caution">
    <text evidence="2">The sequence shown here is derived from an EMBL/GenBank/DDBJ whole genome shotgun (WGS) entry which is preliminary data.</text>
</comment>
<keyword evidence="1" id="KW-1133">Transmembrane helix</keyword>
<dbReference type="Proteomes" id="UP001165065">
    <property type="component" value="Unassembled WGS sequence"/>
</dbReference>
<dbReference type="InterPro" id="IPR038330">
    <property type="entry name" value="TspO/MBR-related_sf"/>
</dbReference>
<feature type="transmembrane region" description="Helical" evidence="1">
    <location>
        <begin position="82"/>
        <end position="100"/>
    </location>
</feature>
<protein>
    <submittedName>
        <fullName evidence="2">Uncharacterized protein</fullName>
    </submittedName>
</protein>
<keyword evidence="1" id="KW-0812">Transmembrane</keyword>
<gene>
    <name evidence="2" type="ORF">TrCOL_g12129</name>
</gene>
<accession>A0A9W7G1N6</accession>
<feature type="transmembrane region" description="Helical" evidence="1">
    <location>
        <begin position="120"/>
        <end position="140"/>
    </location>
</feature>
<dbReference type="OrthoDB" id="204132at2759"/>
<proteinExistence type="predicted"/>
<feature type="transmembrane region" description="Helical" evidence="1">
    <location>
        <begin position="354"/>
        <end position="374"/>
    </location>
</feature>
<sequence length="410" mass="45948">MSATPNLIKKVLPLLLGRRGLLLLALKITLPLAVLKKSLSVIYVVLGDWYRGRYMRLTYTSLERSYYLHYEGDYIVRSFARTAAQVAVLVLAAELVTAVIGDNGIGLGVTNKISSPSRRALGTAYCVLWLGIVIGVSTAYNSFVTFNRRSLLSVSPAEAPRAGGILRAVADLPQGFYFLRLLRGLDVSGGRIWNMHNDRHLQQASTYRLPKPYYNYNRQTYRNHRRKHMFPHLHIPHPWVFPAVWVPVRALQFLGVGRLLLSTSACTNSGRVGGHVLTRGTGSPSSDASEVITYFLINLALGDEWNRVLFLEHKIGLGLFFSTAHLAALTRCYFCYRRFAKEAGDVRVWHGNAFIGTSVVWAGGGVVMNWGQWVKMTRQKRKRRKERREREKAIKEGGWGGWGGWGGEGG</sequence>
<organism evidence="2 3">
    <name type="scientific">Triparma columacea</name>
    <dbReference type="NCBI Taxonomy" id="722753"/>
    <lineage>
        <taxon>Eukaryota</taxon>
        <taxon>Sar</taxon>
        <taxon>Stramenopiles</taxon>
        <taxon>Ochrophyta</taxon>
        <taxon>Bolidophyceae</taxon>
        <taxon>Parmales</taxon>
        <taxon>Triparmaceae</taxon>
        <taxon>Triparma</taxon>
    </lineage>
</organism>
<dbReference type="EMBL" id="BRYA01000667">
    <property type="protein sequence ID" value="GMI28729.1"/>
    <property type="molecule type" value="Genomic_DNA"/>
</dbReference>
<name>A0A9W7G1N6_9STRA</name>
<dbReference type="Gene3D" id="1.20.1260.100">
    <property type="entry name" value="TspO/MBR protein"/>
    <property type="match status" value="1"/>
</dbReference>
<feature type="transmembrane region" description="Helical" evidence="1">
    <location>
        <begin position="315"/>
        <end position="334"/>
    </location>
</feature>
<evidence type="ECO:0000313" key="2">
    <source>
        <dbReference type="EMBL" id="GMI28729.1"/>
    </source>
</evidence>
<keyword evidence="1" id="KW-0472">Membrane</keyword>
<dbReference type="AlphaFoldDB" id="A0A9W7G1N6"/>